<gene>
    <name evidence="6" type="ORF">V6N11_023397</name>
</gene>
<dbReference type="Gene3D" id="2.30.180.10">
    <property type="entry name" value="FAS1 domain"/>
    <property type="match status" value="1"/>
</dbReference>
<accession>A0ABR2TM32</accession>
<dbReference type="InterPro" id="IPR052806">
    <property type="entry name" value="Fasciclin-like_AGP"/>
</dbReference>
<dbReference type="PROSITE" id="PS50213">
    <property type="entry name" value="FAS1"/>
    <property type="match status" value="1"/>
</dbReference>
<evidence type="ECO:0000256" key="1">
    <source>
        <dbReference type="ARBA" id="ARBA00007843"/>
    </source>
</evidence>
<feature type="domain" description="FAS1" evidence="5">
    <location>
        <begin position="30"/>
        <end position="170"/>
    </location>
</feature>
<feature type="region of interest" description="Disordered" evidence="3">
    <location>
        <begin position="237"/>
        <end position="256"/>
    </location>
</feature>
<protein>
    <recommendedName>
        <fullName evidence="5">FAS1 domain-containing protein</fullName>
    </recommendedName>
</protein>
<keyword evidence="2" id="KW-0325">Glycoprotein</keyword>
<dbReference type="InterPro" id="IPR036378">
    <property type="entry name" value="FAS1_dom_sf"/>
</dbReference>
<dbReference type="PANTHER" id="PTHR33985">
    <property type="entry name" value="OS02G0491300 PROTEIN-RELATED"/>
    <property type="match status" value="1"/>
</dbReference>
<keyword evidence="2" id="KW-0654">Proteoglycan</keyword>
<dbReference type="InterPro" id="IPR000782">
    <property type="entry name" value="FAS1_domain"/>
</dbReference>
<evidence type="ECO:0000313" key="7">
    <source>
        <dbReference type="Proteomes" id="UP001396334"/>
    </source>
</evidence>
<keyword evidence="4" id="KW-0732">Signal</keyword>
<name>A0ABR2TM32_9ROSI</name>
<evidence type="ECO:0000256" key="2">
    <source>
        <dbReference type="ARBA" id="ARBA00022974"/>
    </source>
</evidence>
<comment type="caution">
    <text evidence="6">The sequence shown here is derived from an EMBL/GenBank/DDBJ whole genome shotgun (WGS) entry which is preliminary data.</text>
</comment>
<proteinExistence type="inferred from homology"/>
<feature type="region of interest" description="Disordered" evidence="3">
    <location>
        <begin position="342"/>
        <end position="361"/>
    </location>
</feature>
<dbReference type="Pfam" id="PF02469">
    <property type="entry name" value="Fasciclin"/>
    <property type="match status" value="1"/>
</dbReference>
<dbReference type="PANTHER" id="PTHR33985:SF15">
    <property type="entry name" value="FASCICLIN-LIKE ARABINOGALACTAN PROTEIN 19"/>
    <property type="match status" value="1"/>
</dbReference>
<evidence type="ECO:0000313" key="6">
    <source>
        <dbReference type="EMBL" id="KAK9038535.1"/>
    </source>
</evidence>
<sequence length="376" mass="39806">MEILSSKPTIAILLFLLLATATTSGLTTKELDAALLTLQSRGYTLFPNAITTSDLQVRLLSSQNSSIFTLFAPSDSLLFSLDLLSSARLYTVSLFLHVSPHFLSSSDLLALPRPAFIDTLLPNRRLFVERTMSTRNGTALLTVTVDGVVVSVPDLFIGSNIAVHGLDGILVARYGSLVGSDTDADTAIAAPPKFSYQTSPANSPGILPPTGSGDLEMVTVGTRIKKDKVVFHGGAGTTMTTNSTKHGSETAVADPPKFSHQTYVSPANPPEMATATAGTRMKKDEGAFHGNHDRGTMLRTKHVLVLDKLELNGSLVCEGGDTAVAEPPHQIYVLPANPPGSAAVTAGTRTKNDKGASRGTTMRSKHGAFFRFKGVD</sequence>
<dbReference type="Proteomes" id="UP001396334">
    <property type="component" value="Unassembled WGS sequence"/>
</dbReference>
<evidence type="ECO:0000259" key="5">
    <source>
        <dbReference type="PROSITE" id="PS50213"/>
    </source>
</evidence>
<feature type="signal peptide" evidence="4">
    <location>
        <begin position="1"/>
        <end position="25"/>
    </location>
</feature>
<dbReference type="EMBL" id="JBBPBN010000005">
    <property type="protein sequence ID" value="KAK9038535.1"/>
    <property type="molecule type" value="Genomic_DNA"/>
</dbReference>
<comment type="similarity">
    <text evidence="1">Belongs to the fasciclin-like AGP family.</text>
</comment>
<dbReference type="SMART" id="SM00554">
    <property type="entry name" value="FAS1"/>
    <property type="match status" value="1"/>
</dbReference>
<dbReference type="SUPFAM" id="SSF82153">
    <property type="entry name" value="FAS1 domain"/>
    <property type="match status" value="1"/>
</dbReference>
<evidence type="ECO:0000256" key="3">
    <source>
        <dbReference type="SAM" id="MobiDB-lite"/>
    </source>
</evidence>
<feature type="chain" id="PRO_5046105985" description="FAS1 domain-containing protein" evidence="4">
    <location>
        <begin position="26"/>
        <end position="376"/>
    </location>
</feature>
<reference evidence="6 7" key="1">
    <citation type="journal article" date="2024" name="G3 (Bethesda)">
        <title>Genome assembly of Hibiscus sabdariffa L. provides insights into metabolisms of medicinal natural products.</title>
        <authorList>
            <person name="Kim T."/>
        </authorList>
    </citation>
    <scope>NUCLEOTIDE SEQUENCE [LARGE SCALE GENOMIC DNA]</scope>
    <source>
        <strain evidence="6">TK-2024</strain>
        <tissue evidence="6">Old leaves</tissue>
    </source>
</reference>
<organism evidence="6 7">
    <name type="scientific">Hibiscus sabdariffa</name>
    <name type="common">roselle</name>
    <dbReference type="NCBI Taxonomy" id="183260"/>
    <lineage>
        <taxon>Eukaryota</taxon>
        <taxon>Viridiplantae</taxon>
        <taxon>Streptophyta</taxon>
        <taxon>Embryophyta</taxon>
        <taxon>Tracheophyta</taxon>
        <taxon>Spermatophyta</taxon>
        <taxon>Magnoliopsida</taxon>
        <taxon>eudicotyledons</taxon>
        <taxon>Gunneridae</taxon>
        <taxon>Pentapetalae</taxon>
        <taxon>rosids</taxon>
        <taxon>malvids</taxon>
        <taxon>Malvales</taxon>
        <taxon>Malvaceae</taxon>
        <taxon>Malvoideae</taxon>
        <taxon>Hibiscus</taxon>
    </lineage>
</organism>
<evidence type="ECO:0000256" key="4">
    <source>
        <dbReference type="SAM" id="SignalP"/>
    </source>
</evidence>
<keyword evidence="7" id="KW-1185">Reference proteome</keyword>